<keyword evidence="4 7" id="KW-0812">Transmembrane</keyword>
<feature type="transmembrane region" description="Helical" evidence="7">
    <location>
        <begin position="316"/>
        <end position="336"/>
    </location>
</feature>
<dbReference type="EMBL" id="JBHRWI010000015">
    <property type="protein sequence ID" value="MFC3510608.1"/>
    <property type="molecule type" value="Genomic_DNA"/>
</dbReference>
<dbReference type="SUPFAM" id="SSF103473">
    <property type="entry name" value="MFS general substrate transporter"/>
    <property type="match status" value="1"/>
</dbReference>
<evidence type="ECO:0000256" key="7">
    <source>
        <dbReference type="SAM" id="Phobius"/>
    </source>
</evidence>
<dbReference type="RefSeq" id="WP_377868655.1">
    <property type="nucleotide sequence ID" value="NZ_JBHMAY010000007.1"/>
</dbReference>
<dbReference type="Gene3D" id="1.20.1250.20">
    <property type="entry name" value="MFS general substrate transporter like domains"/>
    <property type="match status" value="1"/>
</dbReference>
<feature type="transmembrane region" description="Helical" evidence="7">
    <location>
        <begin position="82"/>
        <end position="104"/>
    </location>
</feature>
<proteinExistence type="predicted"/>
<accession>A0ABV7QGI3</accession>
<sequence>MRTRTENLVRNRGFRMLWAAESVSQVGFMAAQTTVPLIAVALLAVSPFEMGVLTAAGTISFLLIGLPAGVWLDRLNVLRCLIWASLVRLAVISTVPIAIWAGFLSFPQLTTVVLIAGAAGVFFDVGYQSYVPRLVSRSSLVDGNGKLEASRSTAQAAGPALGGGLVQGVGGALAVGATALCYAISSLILLRMRPVAGPPKDEERADRHLWREIREGLRFVSTHRVLRSLTLCSASLLLFTGIANAVLVLFLARSLLLSSAEVGLVLAAGGLSGVLAGILVGRAGRIFGTARLIWLAAGLTWPLAVLLPLSQAWGGVALFAVAWSVIGFGSVLFNVAQVSCRQALCPPGLLGRMNATVRFLTWSALPAGGLLGGVLGESWGIGTAFLVGAVGMGLSPLWLFFTPLWRMRDIPDRPDEG</sequence>
<dbReference type="Pfam" id="PF05977">
    <property type="entry name" value="MFS_3"/>
    <property type="match status" value="1"/>
</dbReference>
<protein>
    <submittedName>
        <fullName evidence="8">MFS transporter</fullName>
    </submittedName>
</protein>
<evidence type="ECO:0000256" key="5">
    <source>
        <dbReference type="ARBA" id="ARBA00022989"/>
    </source>
</evidence>
<keyword evidence="5 7" id="KW-1133">Transmembrane helix</keyword>
<feature type="transmembrane region" description="Helical" evidence="7">
    <location>
        <begin position="292"/>
        <end position="310"/>
    </location>
</feature>
<dbReference type="PANTHER" id="PTHR23513:SF6">
    <property type="entry name" value="MAJOR FACILITATOR SUPERFAMILY ASSOCIATED DOMAIN-CONTAINING PROTEIN"/>
    <property type="match status" value="1"/>
</dbReference>
<evidence type="ECO:0000256" key="2">
    <source>
        <dbReference type="ARBA" id="ARBA00022448"/>
    </source>
</evidence>
<feature type="transmembrane region" description="Helical" evidence="7">
    <location>
        <begin position="357"/>
        <end position="375"/>
    </location>
</feature>
<comment type="caution">
    <text evidence="8">The sequence shown here is derived from an EMBL/GenBank/DDBJ whole genome shotgun (WGS) entry which is preliminary data.</text>
</comment>
<feature type="transmembrane region" description="Helical" evidence="7">
    <location>
        <begin position="52"/>
        <end position="70"/>
    </location>
</feature>
<keyword evidence="3" id="KW-1003">Cell membrane</keyword>
<evidence type="ECO:0000256" key="1">
    <source>
        <dbReference type="ARBA" id="ARBA00004651"/>
    </source>
</evidence>
<evidence type="ECO:0000313" key="9">
    <source>
        <dbReference type="Proteomes" id="UP001595764"/>
    </source>
</evidence>
<dbReference type="PANTHER" id="PTHR23513">
    <property type="entry name" value="INTEGRAL MEMBRANE EFFLUX PROTEIN-RELATED"/>
    <property type="match status" value="1"/>
</dbReference>
<dbReference type="Proteomes" id="UP001595764">
    <property type="component" value="Unassembled WGS sequence"/>
</dbReference>
<name>A0ABV7QGI3_9PSEU</name>
<feature type="transmembrane region" description="Helical" evidence="7">
    <location>
        <begin position="228"/>
        <end position="250"/>
    </location>
</feature>
<dbReference type="CDD" id="cd06173">
    <property type="entry name" value="MFS_MefA_like"/>
    <property type="match status" value="1"/>
</dbReference>
<dbReference type="InterPro" id="IPR036259">
    <property type="entry name" value="MFS_trans_sf"/>
</dbReference>
<comment type="subcellular location">
    <subcellularLocation>
        <location evidence="1">Cell membrane</location>
        <topology evidence="1">Multi-pass membrane protein</topology>
    </subcellularLocation>
</comment>
<feature type="transmembrane region" description="Helical" evidence="7">
    <location>
        <begin position="381"/>
        <end position="401"/>
    </location>
</feature>
<evidence type="ECO:0000256" key="4">
    <source>
        <dbReference type="ARBA" id="ARBA00022692"/>
    </source>
</evidence>
<keyword evidence="2" id="KW-0813">Transport</keyword>
<evidence type="ECO:0000256" key="3">
    <source>
        <dbReference type="ARBA" id="ARBA00022475"/>
    </source>
</evidence>
<reference evidence="9" key="1">
    <citation type="journal article" date="2019" name="Int. J. Syst. Evol. Microbiol.">
        <title>The Global Catalogue of Microorganisms (GCM) 10K type strain sequencing project: providing services to taxonomists for standard genome sequencing and annotation.</title>
        <authorList>
            <consortium name="The Broad Institute Genomics Platform"/>
            <consortium name="The Broad Institute Genome Sequencing Center for Infectious Disease"/>
            <person name="Wu L."/>
            <person name="Ma J."/>
        </authorList>
    </citation>
    <scope>NUCLEOTIDE SEQUENCE [LARGE SCALE GENOMIC DNA]</scope>
    <source>
        <strain evidence="9">CGMCC 4.7682</strain>
    </source>
</reference>
<gene>
    <name evidence="8" type="ORF">ACFORO_10580</name>
</gene>
<dbReference type="InterPro" id="IPR010290">
    <property type="entry name" value="TM_effector"/>
</dbReference>
<feature type="transmembrane region" description="Helical" evidence="7">
    <location>
        <begin position="26"/>
        <end position="45"/>
    </location>
</feature>
<feature type="transmembrane region" description="Helical" evidence="7">
    <location>
        <begin position="262"/>
        <end position="280"/>
    </location>
</feature>
<evidence type="ECO:0000256" key="6">
    <source>
        <dbReference type="ARBA" id="ARBA00023136"/>
    </source>
</evidence>
<feature type="transmembrane region" description="Helical" evidence="7">
    <location>
        <begin position="169"/>
        <end position="190"/>
    </location>
</feature>
<keyword evidence="9" id="KW-1185">Reference proteome</keyword>
<keyword evidence="6 7" id="KW-0472">Membrane</keyword>
<organism evidence="8 9">
    <name type="scientific">Amycolatopsis halotolerans</name>
    <dbReference type="NCBI Taxonomy" id="330083"/>
    <lineage>
        <taxon>Bacteria</taxon>
        <taxon>Bacillati</taxon>
        <taxon>Actinomycetota</taxon>
        <taxon>Actinomycetes</taxon>
        <taxon>Pseudonocardiales</taxon>
        <taxon>Pseudonocardiaceae</taxon>
        <taxon>Amycolatopsis</taxon>
    </lineage>
</organism>
<evidence type="ECO:0000313" key="8">
    <source>
        <dbReference type="EMBL" id="MFC3510608.1"/>
    </source>
</evidence>